<reference evidence="2 3" key="1">
    <citation type="submission" date="2019-07" db="EMBL/GenBank/DDBJ databases">
        <title>Whole genome shotgun sequence of Pseudonocardia sulfidoxydans NBRC 16205.</title>
        <authorList>
            <person name="Hosoyama A."/>
            <person name="Uohara A."/>
            <person name="Ohji S."/>
            <person name="Ichikawa N."/>
        </authorList>
    </citation>
    <scope>NUCLEOTIDE SEQUENCE [LARGE SCALE GENOMIC DNA]</scope>
    <source>
        <strain evidence="2 3">NBRC 16205</strain>
    </source>
</reference>
<evidence type="ECO:0000313" key="2">
    <source>
        <dbReference type="EMBL" id="GEL22494.1"/>
    </source>
</evidence>
<protein>
    <recommendedName>
        <fullName evidence="4">Tat pathway signal sequence domain protein</fullName>
    </recommendedName>
</protein>
<dbReference type="InterPro" id="IPR006311">
    <property type="entry name" value="TAT_signal"/>
</dbReference>
<feature type="region of interest" description="Disordered" evidence="1">
    <location>
        <begin position="72"/>
        <end position="93"/>
    </location>
</feature>
<comment type="caution">
    <text evidence="2">The sequence shown here is derived from an EMBL/GenBank/DDBJ whole genome shotgun (WGS) entry which is preliminary data.</text>
</comment>
<dbReference type="RefSeq" id="WP_147103857.1">
    <property type="nucleotide sequence ID" value="NZ_BJVJ01000009.1"/>
</dbReference>
<accession>A0A511DFI7</accession>
<dbReference type="SUPFAM" id="SSF63829">
    <property type="entry name" value="Calcium-dependent phosphotriesterase"/>
    <property type="match status" value="1"/>
</dbReference>
<dbReference type="EMBL" id="BJVJ01000009">
    <property type="protein sequence ID" value="GEL22494.1"/>
    <property type="molecule type" value="Genomic_DNA"/>
</dbReference>
<organism evidence="2 3">
    <name type="scientific">Pseudonocardia sulfidoxydans NBRC 16205</name>
    <dbReference type="NCBI Taxonomy" id="1223511"/>
    <lineage>
        <taxon>Bacteria</taxon>
        <taxon>Bacillati</taxon>
        <taxon>Actinomycetota</taxon>
        <taxon>Actinomycetes</taxon>
        <taxon>Pseudonocardiales</taxon>
        <taxon>Pseudonocardiaceae</taxon>
        <taxon>Pseudonocardia</taxon>
    </lineage>
</organism>
<proteinExistence type="predicted"/>
<dbReference type="PANTHER" id="PTHR35399">
    <property type="entry name" value="SLR8030 PROTEIN"/>
    <property type="match status" value="1"/>
</dbReference>
<dbReference type="NCBIfam" id="TIGR01409">
    <property type="entry name" value="TAT_signal_seq"/>
    <property type="match status" value="1"/>
</dbReference>
<sequence length="464" mass="49378">MTELSRRNFIQRTAAVGAGVLLIGSVDALQATPASAAPGKPLGYGPLVADPAKRLALPAGFRYTIVTEAGRTTLESGEPTPRNHDGTGAFRARGGGTVLVTNHEIREPWGTELPVPHVDGLVYDPAAAGGCTIVDVRRDGGRTRERVGVAGTATNCAGGRTPWDTWLTCEEIDVLAGKDGFTKDHGYVFEVDPFDDRANRDPRPIMALGRFEHEAAAVDPRSGAIYLTEDSATPNGLLYRWTPPRGYTGGRGALRRLGPTDGVLAALRATDGAGAHVDDLSRASAIGTVYEADWVSVPDRDGRATPTRSQLGDGDVTRARKLEGAWWGSRGGAEGAFVVSSFAREESPVQHDGQVWFHDPERGTLTLVLRLAVNPDPTVDGAFDGPDNISVSPYGGVILAEDGAGVQHLFGATDDGRTFPLARNEIGDVEFTGPVYSPDRKTLFANIQEPGITFAITGPWRHQR</sequence>
<dbReference type="Pfam" id="PF05787">
    <property type="entry name" value="PhoX"/>
    <property type="match status" value="1"/>
</dbReference>
<evidence type="ECO:0000256" key="1">
    <source>
        <dbReference type="SAM" id="MobiDB-lite"/>
    </source>
</evidence>
<dbReference type="PROSITE" id="PS51318">
    <property type="entry name" value="TAT"/>
    <property type="match status" value="1"/>
</dbReference>
<dbReference type="AlphaFoldDB" id="A0A511DFI7"/>
<keyword evidence="3" id="KW-1185">Reference proteome</keyword>
<dbReference type="InterPro" id="IPR019546">
    <property type="entry name" value="TAT_signal_bac_arc"/>
</dbReference>
<name>A0A511DFI7_9PSEU</name>
<dbReference type="Proteomes" id="UP000321685">
    <property type="component" value="Unassembled WGS sequence"/>
</dbReference>
<gene>
    <name evidence="2" type="ORF">PSU4_14480</name>
</gene>
<evidence type="ECO:0000313" key="3">
    <source>
        <dbReference type="Proteomes" id="UP000321685"/>
    </source>
</evidence>
<dbReference type="PANTHER" id="PTHR35399:SF4">
    <property type="entry name" value="MEMBRANE PROTEIN"/>
    <property type="match status" value="1"/>
</dbReference>
<evidence type="ECO:0008006" key="4">
    <source>
        <dbReference type="Google" id="ProtNLM"/>
    </source>
</evidence>
<dbReference type="OrthoDB" id="5169219at2"/>
<dbReference type="InterPro" id="IPR008557">
    <property type="entry name" value="PhoX"/>
</dbReference>